<feature type="domain" description="HTH lysR-type" evidence="5">
    <location>
        <begin position="1"/>
        <end position="58"/>
    </location>
</feature>
<keyword evidence="3" id="KW-0238">DNA-binding</keyword>
<accession>A0A3E2B4D7</accession>
<dbReference type="GeneID" id="97995166"/>
<gene>
    <name evidence="6" type="ORF">DV520_05375</name>
</gene>
<dbReference type="PRINTS" id="PR00039">
    <property type="entry name" value="HTHLYSR"/>
</dbReference>
<dbReference type="SUPFAM" id="SSF53850">
    <property type="entry name" value="Periplasmic binding protein-like II"/>
    <property type="match status" value="1"/>
</dbReference>
<name>A0A3E2B4D7_9FIRM</name>
<dbReference type="Gene3D" id="1.10.10.10">
    <property type="entry name" value="Winged helix-like DNA-binding domain superfamily/Winged helix DNA-binding domain"/>
    <property type="match status" value="1"/>
</dbReference>
<proteinExistence type="inferred from homology"/>
<sequence>MDLKYLNTFRVIAEEGSFTRAAERLGYTQSTMTFQMGQLEQALSARLFEKVGRRMVLSQAGRQLLPYVERVLEAVNQMHCFTQDLTQCRGEITIGVAETLLCYRLPPLLKAFHRRAPQARLLIRSMGCYDIRDGLMDGSLDVGLFYENIGGLSSQLVTHPVGTFPVVLTAAPQVKALGPDFVAPDHQVPLPFLINEPNSIFRQMFEGYLREKAIRMDHTIELGSIPTIKHLVENEVGVTFLPRFAVEDALAAGRLVELETGMEEPVLSAVCAHHKSKWISPLMACFLEIVTAAGV</sequence>
<evidence type="ECO:0000256" key="4">
    <source>
        <dbReference type="ARBA" id="ARBA00023163"/>
    </source>
</evidence>
<comment type="similarity">
    <text evidence="1">Belongs to the LysR transcriptional regulatory family.</text>
</comment>
<evidence type="ECO:0000256" key="3">
    <source>
        <dbReference type="ARBA" id="ARBA00023125"/>
    </source>
</evidence>
<dbReference type="PANTHER" id="PTHR30126:SF5">
    <property type="entry name" value="HTH-TYPE TRANSCRIPTIONAL ACTIVATOR CMPR"/>
    <property type="match status" value="1"/>
</dbReference>
<evidence type="ECO:0000256" key="1">
    <source>
        <dbReference type="ARBA" id="ARBA00009437"/>
    </source>
</evidence>
<dbReference type="InterPro" id="IPR005119">
    <property type="entry name" value="LysR_subst-bd"/>
</dbReference>
<dbReference type="Pfam" id="PF00126">
    <property type="entry name" value="HTH_1"/>
    <property type="match status" value="1"/>
</dbReference>
<dbReference type="Gene3D" id="3.40.190.290">
    <property type="match status" value="1"/>
</dbReference>
<evidence type="ECO:0000313" key="6">
    <source>
        <dbReference type="EMBL" id="RFT06883.1"/>
    </source>
</evidence>
<comment type="caution">
    <text evidence="6">The sequence shown here is derived from an EMBL/GenBank/DDBJ whole genome shotgun (WGS) entry which is preliminary data.</text>
</comment>
<dbReference type="Pfam" id="PF03466">
    <property type="entry name" value="LysR_substrate"/>
    <property type="match status" value="1"/>
</dbReference>
<dbReference type="AlphaFoldDB" id="A0A3E2B4D7"/>
<organism evidence="6 7">
    <name type="scientific">Evtepia gabavorous</name>
    <dbReference type="NCBI Taxonomy" id="2211183"/>
    <lineage>
        <taxon>Bacteria</taxon>
        <taxon>Bacillati</taxon>
        <taxon>Bacillota</taxon>
        <taxon>Clostridia</taxon>
        <taxon>Eubacteriales</taxon>
        <taxon>Evtepia</taxon>
    </lineage>
</organism>
<dbReference type="GO" id="GO:0003700">
    <property type="term" value="F:DNA-binding transcription factor activity"/>
    <property type="evidence" value="ECO:0007669"/>
    <property type="project" value="InterPro"/>
</dbReference>
<evidence type="ECO:0000313" key="7">
    <source>
        <dbReference type="Proteomes" id="UP000260649"/>
    </source>
</evidence>
<evidence type="ECO:0000256" key="2">
    <source>
        <dbReference type="ARBA" id="ARBA00023015"/>
    </source>
</evidence>
<protein>
    <submittedName>
        <fullName evidence="6">LysR family transcriptional regulator</fullName>
    </submittedName>
</protein>
<evidence type="ECO:0000259" key="5">
    <source>
        <dbReference type="PROSITE" id="PS50931"/>
    </source>
</evidence>
<dbReference type="CDD" id="cd05466">
    <property type="entry name" value="PBP2_LTTR_substrate"/>
    <property type="match status" value="1"/>
</dbReference>
<dbReference type="RefSeq" id="WP_117142040.1">
    <property type="nucleotide sequence ID" value="NZ_CAKXKJ010000006.1"/>
</dbReference>
<dbReference type="EMBL" id="QQRQ01000006">
    <property type="protein sequence ID" value="RFT06883.1"/>
    <property type="molecule type" value="Genomic_DNA"/>
</dbReference>
<dbReference type="PANTHER" id="PTHR30126">
    <property type="entry name" value="HTH-TYPE TRANSCRIPTIONAL REGULATOR"/>
    <property type="match status" value="1"/>
</dbReference>
<dbReference type="FunFam" id="1.10.10.10:FF:000001">
    <property type="entry name" value="LysR family transcriptional regulator"/>
    <property type="match status" value="1"/>
</dbReference>
<dbReference type="PROSITE" id="PS50931">
    <property type="entry name" value="HTH_LYSR"/>
    <property type="match status" value="1"/>
</dbReference>
<dbReference type="OrthoDB" id="119203at2"/>
<keyword evidence="2" id="KW-0805">Transcription regulation</keyword>
<dbReference type="InterPro" id="IPR036390">
    <property type="entry name" value="WH_DNA-bd_sf"/>
</dbReference>
<dbReference type="Proteomes" id="UP000260649">
    <property type="component" value="Unassembled WGS sequence"/>
</dbReference>
<dbReference type="InterPro" id="IPR036388">
    <property type="entry name" value="WH-like_DNA-bd_sf"/>
</dbReference>
<keyword evidence="7" id="KW-1185">Reference proteome</keyword>
<dbReference type="InterPro" id="IPR000847">
    <property type="entry name" value="LysR_HTH_N"/>
</dbReference>
<reference evidence="6 7" key="1">
    <citation type="submission" date="2018-07" db="EMBL/GenBank/DDBJ databases">
        <title>GABA Modulating Bacteria of the Human Gut Microbiota.</title>
        <authorList>
            <person name="Strandwitz P."/>
            <person name="Kim K.H."/>
            <person name="Terekhova D."/>
            <person name="Liu J.K."/>
            <person name="Sharma A."/>
            <person name="Levering J."/>
            <person name="Mcdonald D."/>
            <person name="Dietrich D."/>
            <person name="Ramadhar T.R."/>
            <person name="Lekbua A."/>
            <person name="Mroue N."/>
            <person name="Liston C."/>
            <person name="Stewart E.J."/>
            <person name="Dubin M.J."/>
            <person name="Zengler K."/>
            <person name="Knight R."/>
            <person name="Gilbert J.A."/>
            <person name="Clardy J."/>
            <person name="Lewis K."/>
        </authorList>
    </citation>
    <scope>NUCLEOTIDE SEQUENCE [LARGE SCALE GENOMIC DNA]</scope>
    <source>
        <strain evidence="6 7">KLE1738</strain>
    </source>
</reference>
<dbReference type="SUPFAM" id="SSF46785">
    <property type="entry name" value="Winged helix' DNA-binding domain"/>
    <property type="match status" value="1"/>
</dbReference>
<keyword evidence="4" id="KW-0804">Transcription</keyword>
<dbReference type="GO" id="GO:0000976">
    <property type="term" value="F:transcription cis-regulatory region binding"/>
    <property type="evidence" value="ECO:0007669"/>
    <property type="project" value="TreeGrafter"/>
</dbReference>